<keyword evidence="8" id="KW-1185">Reference proteome</keyword>
<dbReference type="PANTHER" id="PTHR12210">
    <property type="entry name" value="DULLARD PROTEIN PHOSPHATASE"/>
    <property type="match status" value="1"/>
</dbReference>
<comment type="similarity">
    <text evidence="4">Belongs to the CTDSPL2 family.</text>
</comment>
<feature type="region of interest" description="Disordered" evidence="5">
    <location>
        <begin position="210"/>
        <end position="232"/>
    </location>
</feature>
<dbReference type="InterPro" id="IPR036412">
    <property type="entry name" value="HAD-like_sf"/>
</dbReference>
<dbReference type="EMBL" id="JAKKPZ010000001">
    <property type="protein sequence ID" value="KAI1728844.1"/>
    <property type="molecule type" value="Genomic_DNA"/>
</dbReference>
<proteinExistence type="inferred from homology"/>
<dbReference type="Proteomes" id="UP001201812">
    <property type="component" value="Unassembled WGS sequence"/>
</dbReference>
<keyword evidence="2" id="KW-0904">Protein phosphatase</keyword>
<dbReference type="SUPFAM" id="SSF56784">
    <property type="entry name" value="HAD-like"/>
    <property type="match status" value="1"/>
</dbReference>
<evidence type="ECO:0000256" key="2">
    <source>
        <dbReference type="ARBA" id="ARBA00022912"/>
    </source>
</evidence>
<dbReference type="CDD" id="cd07521">
    <property type="entry name" value="HAD_FCP1-like"/>
    <property type="match status" value="1"/>
</dbReference>
<comment type="function">
    <text evidence="3">Probable phosphatase.</text>
</comment>
<evidence type="ECO:0000256" key="5">
    <source>
        <dbReference type="SAM" id="MobiDB-lite"/>
    </source>
</evidence>
<dbReference type="InterPro" id="IPR011948">
    <property type="entry name" value="Dullard_phosphatase"/>
</dbReference>
<dbReference type="PROSITE" id="PS50969">
    <property type="entry name" value="FCP1"/>
    <property type="match status" value="1"/>
</dbReference>
<dbReference type="InterPro" id="IPR023214">
    <property type="entry name" value="HAD_sf"/>
</dbReference>
<feature type="compositionally biased region" description="Acidic residues" evidence="5">
    <location>
        <begin position="300"/>
        <end position="316"/>
    </location>
</feature>
<feature type="region of interest" description="Disordered" evidence="5">
    <location>
        <begin position="300"/>
        <end position="327"/>
    </location>
</feature>
<dbReference type="GO" id="GO:0005634">
    <property type="term" value="C:nucleus"/>
    <property type="evidence" value="ECO:0007669"/>
    <property type="project" value="UniProtKB-ARBA"/>
</dbReference>
<dbReference type="NCBIfam" id="TIGR02251">
    <property type="entry name" value="HIF-SF_euk"/>
    <property type="match status" value="1"/>
</dbReference>
<feature type="compositionally biased region" description="Polar residues" evidence="5">
    <location>
        <begin position="212"/>
        <end position="228"/>
    </location>
</feature>
<keyword evidence="1" id="KW-0378">Hydrolase</keyword>
<dbReference type="Gene3D" id="3.40.50.1000">
    <property type="entry name" value="HAD superfamily/HAD-like"/>
    <property type="match status" value="1"/>
</dbReference>
<dbReference type="InterPro" id="IPR004274">
    <property type="entry name" value="FCP1_dom"/>
</dbReference>
<protein>
    <submittedName>
        <fullName evidence="7">NLI interacting factor-like phosphatase domain-containing protein</fullName>
    </submittedName>
</protein>
<evidence type="ECO:0000256" key="3">
    <source>
        <dbReference type="ARBA" id="ARBA00037324"/>
    </source>
</evidence>
<dbReference type="InterPro" id="IPR050365">
    <property type="entry name" value="TIM50"/>
</dbReference>
<comment type="caution">
    <text evidence="7">The sequence shown here is derived from an EMBL/GenBank/DDBJ whole genome shotgun (WGS) entry which is preliminary data.</text>
</comment>
<feature type="domain" description="FCP1 homology" evidence="6">
    <location>
        <begin position="406"/>
        <end position="565"/>
    </location>
</feature>
<evidence type="ECO:0000256" key="1">
    <source>
        <dbReference type="ARBA" id="ARBA00022801"/>
    </source>
</evidence>
<dbReference type="GO" id="GO:0004721">
    <property type="term" value="F:phosphoprotein phosphatase activity"/>
    <property type="evidence" value="ECO:0007669"/>
    <property type="project" value="UniProtKB-KW"/>
</dbReference>
<organism evidence="7 8">
    <name type="scientific">Ditylenchus destructor</name>
    <dbReference type="NCBI Taxonomy" id="166010"/>
    <lineage>
        <taxon>Eukaryota</taxon>
        <taxon>Metazoa</taxon>
        <taxon>Ecdysozoa</taxon>
        <taxon>Nematoda</taxon>
        <taxon>Chromadorea</taxon>
        <taxon>Rhabditida</taxon>
        <taxon>Tylenchina</taxon>
        <taxon>Tylenchomorpha</taxon>
        <taxon>Sphaerularioidea</taxon>
        <taxon>Anguinidae</taxon>
        <taxon>Anguininae</taxon>
        <taxon>Ditylenchus</taxon>
    </lineage>
</organism>
<dbReference type="Pfam" id="PF03031">
    <property type="entry name" value="NIF"/>
    <property type="match status" value="1"/>
</dbReference>
<evidence type="ECO:0000256" key="4">
    <source>
        <dbReference type="ARBA" id="ARBA00038355"/>
    </source>
</evidence>
<dbReference type="FunFam" id="3.40.50.1000:FF:000015">
    <property type="entry name" value="CTD small phosphatase-like protein 2"/>
    <property type="match status" value="1"/>
</dbReference>
<evidence type="ECO:0000259" key="6">
    <source>
        <dbReference type="PROSITE" id="PS50969"/>
    </source>
</evidence>
<evidence type="ECO:0000313" key="7">
    <source>
        <dbReference type="EMBL" id="KAI1728844.1"/>
    </source>
</evidence>
<dbReference type="SMART" id="SM00577">
    <property type="entry name" value="CPDc"/>
    <property type="match status" value="1"/>
</dbReference>
<accession>A0AAD4NLQ0</accession>
<name>A0AAD4NLQ0_9BILA</name>
<reference evidence="7" key="1">
    <citation type="submission" date="2022-01" db="EMBL/GenBank/DDBJ databases">
        <title>Genome Sequence Resource for Two Populations of Ditylenchus destructor, the Migratory Endoparasitic Phytonematode.</title>
        <authorList>
            <person name="Zhang H."/>
            <person name="Lin R."/>
            <person name="Xie B."/>
        </authorList>
    </citation>
    <scope>NUCLEOTIDE SEQUENCE</scope>
    <source>
        <strain evidence="7">BazhouSP</strain>
    </source>
</reference>
<dbReference type="AlphaFoldDB" id="A0AAD4NLQ0"/>
<sequence>MVLSTLSLLAFLFLLRILPIHYPILIVVGPPTSTLPSDVCVDGSGWRWCMFGVGAVLQAPCLPFYFIIDVCISLLHQCICSHSLKIGSINLINTRTVTLTLLTLFSFVLLLKPRALCSVFAINRVNSSQLIPKIADQDVAEVEQHHPHHVRTVPTAGGTGGCVSGIRWTTHTETRPPPPTSVGAEIHACSKTQVQFCPQATVNNGIEGLKPSESNELSPNHSTLTPNSHPMAVDVSPSDPITTVTNGKALNLQLRRCRNRVVLSENAAQETVSCAQTNDFQTEVPSSHDIPTLTEELQMEEDDVVPSEANEWENNNEDWNSSSCEDDQDQQVEEEASFISAVRAQTTTMVVTQTNDVQVNGPKSIVNGERIRSTSIDSDSIYLLQNLPPLTDEMRYRCPALPLRTRSTPTFSLVLDLDETLVHCSLSELPDASLTFEVNFQEQLYQVYVRVRPHLHVFLERLSNHFEIILFTASKRVYADKLLNLLDPGKRFIRHRLFREHCVYVYGNYIKDLNILGRDLSKTVIIDNSPQSFAYQIDNGIPIESWFFEQADDELLKLIPFLEDLTKQNTPDVRPIIRQRYGIHELLNLSRHITTPLSNSVIDTSAESLPALTASDSDDTDEGMEVDGVHNGCHSTAAATVSVS</sequence>
<gene>
    <name evidence="7" type="ORF">DdX_01047</name>
</gene>
<evidence type="ECO:0000313" key="8">
    <source>
        <dbReference type="Proteomes" id="UP001201812"/>
    </source>
</evidence>